<dbReference type="KEGG" id="spun:BFF78_41150"/>
<protein>
    <submittedName>
        <fullName evidence="1">Uncharacterized protein</fullName>
    </submittedName>
</protein>
<sequence>MSKEFLRQAAPAYFAQPPGRAPADWLEQALDYLQRPQAGAVAAPNRAAHHPSGFRPGKDYEVHGFLVSYIGLRLRTKPVPETLWSALCAHVRREEDPRRIARTADAEMRPSRMSLYRRLADADDTAGAYQGQLPPLRLRRQGLTRVRASNFVERADGDVENPWPAPSPW</sequence>
<evidence type="ECO:0000313" key="2">
    <source>
        <dbReference type="Proteomes" id="UP000094960"/>
    </source>
</evidence>
<name>A0A1D7YMK1_9ACTN</name>
<gene>
    <name evidence="1" type="ORF">BFF78_41150</name>
</gene>
<dbReference type="RefSeq" id="WP_069783129.1">
    <property type="nucleotide sequence ID" value="NZ_CP017248.1"/>
</dbReference>
<dbReference type="AlphaFoldDB" id="A0A1D7YMK1"/>
<dbReference type="EMBL" id="CP017248">
    <property type="protein sequence ID" value="AOR36619.1"/>
    <property type="molecule type" value="Genomic_DNA"/>
</dbReference>
<proteinExistence type="predicted"/>
<organism evidence="1 2">
    <name type="scientific">Streptomyces fodineus</name>
    <dbReference type="NCBI Taxonomy" id="1904616"/>
    <lineage>
        <taxon>Bacteria</taxon>
        <taxon>Bacillati</taxon>
        <taxon>Actinomycetota</taxon>
        <taxon>Actinomycetes</taxon>
        <taxon>Kitasatosporales</taxon>
        <taxon>Streptomycetaceae</taxon>
        <taxon>Streptomyces</taxon>
    </lineage>
</organism>
<keyword evidence="2" id="KW-1185">Reference proteome</keyword>
<accession>A0A1D7YMK1</accession>
<reference evidence="2" key="1">
    <citation type="submission" date="2016-09" db="EMBL/GenBank/DDBJ databases">
        <title>Streptomyces puniciscabiei strain:TW1S1 Genome sequencing and assembly.</title>
        <authorList>
            <person name="Kim M.-K."/>
            <person name="Kim S.B."/>
        </authorList>
    </citation>
    <scope>NUCLEOTIDE SEQUENCE [LARGE SCALE GENOMIC DNA]</scope>
    <source>
        <strain evidence="2">TW1S1</strain>
    </source>
</reference>
<evidence type="ECO:0000313" key="1">
    <source>
        <dbReference type="EMBL" id="AOR36619.1"/>
    </source>
</evidence>
<dbReference type="Proteomes" id="UP000094960">
    <property type="component" value="Chromosome"/>
</dbReference>